<organism evidence="5 6">
    <name type="scientific">Sphingobacterium griseoflavum</name>
    <dbReference type="NCBI Taxonomy" id="1474952"/>
    <lineage>
        <taxon>Bacteria</taxon>
        <taxon>Pseudomonadati</taxon>
        <taxon>Bacteroidota</taxon>
        <taxon>Sphingobacteriia</taxon>
        <taxon>Sphingobacteriales</taxon>
        <taxon>Sphingobacteriaceae</taxon>
        <taxon>Sphingobacterium</taxon>
    </lineage>
</organism>
<evidence type="ECO:0000256" key="1">
    <source>
        <dbReference type="ARBA" id="ARBA00023015"/>
    </source>
</evidence>
<proteinExistence type="predicted"/>
<keyword evidence="2" id="KW-0238">DNA-binding</keyword>
<evidence type="ECO:0000313" key="5">
    <source>
        <dbReference type="EMBL" id="GHE45254.1"/>
    </source>
</evidence>
<dbReference type="SMART" id="SM00342">
    <property type="entry name" value="HTH_ARAC"/>
    <property type="match status" value="1"/>
</dbReference>
<evidence type="ECO:0000313" key="6">
    <source>
        <dbReference type="Proteomes" id="UP000620550"/>
    </source>
</evidence>
<dbReference type="RefSeq" id="WP_229826591.1">
    <property type="nucleotide sequence ID" value="NZ_BNAF01000012.1"/>
</dbReference>
<accession>A0ABQ3HXS5</accession>
<dbReference type="EMBL" id="BNAF01000012">
    <property type="protein sequence ID" value="GHE45254.1"/>
    <property type="molecule type" value="Genomic_DNA"/>
</dbReference>
<keyword evidence="1" id="KW-0805">Transcription regulation</keyword>
<dbReference type="InterPro" id="IPR018060">
    <property type="entry name" value="HTH_AraC"/>
</dbReference>
<reference evidence="6" key="1">
    <citation type="journal article" date="2019" name="Int. J. Syst. Evol. Microbiol.">
        <title>The Global Catalogue of Microorganisms (GCM) 10K type strain sequencing project: providing services to taxonomists for standard genome sequencing and annotation.</title>
        <authorList>
            <consortium name="The Broad Institute Genomics Platform"/>
            <consortium name="The Broad Institute Genome Sequencing Center for Infectious Disease"/>
            <person name="Wu L."/>
            <person name="Ma J."/>
        </authorList>
    </citation>
    <scope>NUCLEOTIDE SEQUENCE [LARGE SCALE GENOMIC DNA]</scope>
    <source>
        <strain evidence="6">CGMCC 1.12966</strain>
    </source>
</reference>
<dbReference type="Proteomes" id="UP000620550">
    <property type="component" value="Unassembled WGS sequence"/>
</dbReference>
<sequence length="299" mass="34369">MLPYRIKSIADAHRLAGIEKPQHPLISIVDVSKFTNESNVVSILLDFYTVSLKRGCNNLLYGQQKYDFDEGLMAFMAPGQIMRGEDGGIPPDMQGWMLLIHPDFLWNTSLAKKIKQYEYFDYAANEALFLSDKEEAMMNGIIDNIRFEYNANIDKFSQDVIIAQLELLFTYAQRFYERQFITRKITNHQLLDKLETVLNDYFNNEGLLSKGLPSVQFVADSLRISPKYLGSLLKQLTGQTTQQHIHEKLIEKAKEKLSSTALSVSEIAYALGFEHSQSFSILFKKKTDMSPSEFRRSYN</sequence>
<comment type="caution">
    <text evidence="5">The sequence shown here is derived from an EMBL/GenBank/DDBJ whole genome shotgun (WGS) entry which is preliminary data.</text>
</comment>
<evidence type="ECO:0000256" key="2">
    <source>
        <dbReference type="ARBA" id="ARBA00023125"/>
    </source>
</evidence>
<dbReference type="PROSITE" id="PS01124">
    <property type="entry name" value="HTH_ARAC_FAMILY_2"/>
    <property type="match status" value="1"/>
</dbReference>
<evidence type="ECO:0000256" key="3">
    <source>
        <dbReference type="ARBA" id="ARBA00023163"/>
    </source>
</evidence>
<dbReference type="Gene3D" id="1.10.10.60">
    <property type="entry name" value="Homeodomain-like"/>
    <property type="match status" value="1"/>
</dbReference>
<name>A0ABQ3HXS5_9SPHI</name>
<dbReference type="InterPro" id="IPR020449">
    <property type="entry name" value="Tscrpt_reg_AraC-type_HTH"/>
</dbReference>
<evidence type="ECO:0000259" key="4">
    <source>
        <dbReference type="PROSITE" id="PS01124"/>
    </source>
</evidence>
<protein>
    <submittedName>
        <fullName evidence="5">AraC family transcriptional regulator</fullName>
    </submittedName>
</protein>
<dbReference type="SUPFAM" id="SSF46689">
    <property type="entry name" value="Homeodomain-like"/>
    <property type="match status" value="1"/>
</dbReference>
<gene>
    <name evidence="5" type="ORF">GCM10017764_30740</name>
</gene>
<keyword evidence="6" id="KW-1185">Reference proteome</keyword>
<feature type="domain" description="HTH araC/xylS-type" evidence="4">
    <location>
        <begin position="192"/>
        <end position="297"/>
    </location>
</feature>
<dbReference type="PRINTS" id="PR00032">
    <property type="entry name" value="HTHARAC"/>
</dbReference>
<dbReference type="PANTHER" id="PTHR43280">
    <property type="entry name" value="ARAC-FAMILY TRANSCRIPTIONAL REGULATOR"/>
    <property type="match status" value="1"/>
</dbReference>
<dbReference type="InterPro" id="IPR009057">
    <property type="entry name" value="Homeodomain-like_sf"/>
</dbReference>
<keyword evidence="3" id="KW-0804">Transcription</keyword>
<dbReference type="Pfam" id="PF12833">
    <property type="entry name" value="HTH_18"/>
    <property type="match status" value="1"/>
</dbReference>
<dbReference type="PANTHER" id="PTHR43280:SF32">
    <property type="entry name" value="TRANSCRIPTIONAL REGULATORY PROTEIN"/>
    <property type="match status" value="1"/>
</dbReference>